<dbReference type="InterPro" id="IPR006171">
    <property type="entry name" value="TOPRIM_dom"/>
</dbReference>
<keyword evidence="6 7" id="KW-0234">DNA repair</keyword>
<dbReference type="PANTHER" id="PTHR30446">
    <property type="entry name" value="RECOMBINATION PROTEIN RECR"/>
    <property type="match status" value="1"/>
</dbReference>
<dbReference type="Pfam" id="PF13662">
    <property type="entry name" value="Toprim_4"/>
    <property type="match status" value="1"/>
</dbReference>
<dbReference type="RefSeq" id="WP_004120455.1">
    <property type="nucleotide sequence ID" value="NZ_ADEQ01000002.1"/>
</dbReference>
<keyword evidence="4 7" id="KW-0862">Zinc</keyword>
<dbReference type="GO" id="GO:0008270">
    <property type="term" value="F:zinc ion binding"/>
    <property type="evidence" value="ECO:0007669"/>
    <property type="project" value="UniProtKB-KW"/>
</dbReference>
<dbReference type="Gene3D" id="3.40.1360.10">
    <property type="match status" value="1"/>
</dbReference>
<dbReference type="GO" id="GO:0006281">
    <property type="term" value="P:DNA repair"/>
    <property type="evidence" value="ECO:0007669"/>
    <property type="project" value="UniProtKB-UniRule"/>
</dbReference>
<dbReference type="PANTHER" id="PTHR30446:SF0">
    <property type="entry name" value="RECOMBINATION PROTEIN RECR"/>
    <property type="match status" value="1"/>
</dbReference>
<evidence type="ECO:0000313" key="9">
    <source>
        <dbReference type="EMBL" id="EIK81378.1"/>
    </source>
</evidence>
<evidence type="ECO:0000256" key="4">
    <source>
        <dbReference type="ARBA" id="ARBA00022833"/>
    </source>
</evidence>
<proteinExistence type="inferred from homology"/>
<evidence type="ECO:0000256" key="2">
    <source>
        <dbReference type="ARBA" id="ARBA00022763"/>
    </source>
</evidence>
<reference evidence="9 10" key="1">
    <citation type="journal article" date="2012" name="J. Bacteriol.">
        <title>Comparative Genomic Analyses of 17 Clinical Isolates of Gardnerella vaginalis Provide Evidence of Multiple Genetically Isolated Clades Consistent with Subspeciation into Genovars.</title>
        <authorList>
            <person name="Ahmed A."/>
            <person name="Earl J."/>
            <person name="Retchless A."/>
            <person name="Hillier S."/>
            <person name="Rabe L."/>
            <person name="Cherpes T."/>
            <person name="Powell E."/>
            <person name="Janto B."/>
            <person name="Eutsey R."/>
            <person name="Hiller N.L."/>
            <person name="Boissy R."/>
            <person name="Dahlgreen M."/>
            <person name="Hall B."/>
            <person name="Costerton J."/>
            <person name="Post J.C."/>
            <person name="Hu F."/>
            <person name="Ehrlich G."/>
        </authorList>
    </citation>
    <scope>NUCLEOTIDE SEQUENCE [LARGE SCALE GENOMIC DNA]</scope>
    <source>
        <strain evidence="9 10">55152</strain>
    </source>
</reference>
<dbReference type="SUPFAM" id="SSF111304">
    <property type="entry name" value="Recombination protein RecR"/>
    <property type="match status" value="1"/>
</dbReference>
<keyword evidence="1 7" id="KW-0479">Metal-binding</keyword>
<evidence type="ECO:0000259" key="8">
    <source>
        <dbReference type="PROSITE" id="PS50880"/>
    </source>
</evidence>
<dbReference type="EMBL" id="ADEQ01000002">
    <property type="protein sequence ID" value="EIK81378.1"/>
    <property type="molecule type" value="Genomic_DNA"/>
</dbReference>
<evidence type="ECO:0000313" key="10">
    <source>
        <dbReference type="Proteomes" id="UP000005936"/>
    </source>
</evidence>
<feature type="zinc finger region" description="C4-type" evidence="7">
    <location>
        <begin position="61"/>
        <end position="76"/>
    </location>
</feature>
<dbReference type="Gene3D" id="3.30.60.80">
    <property type="match status" value="1"/>
</dbReference>
<dbReference type="AlphaFoldDB" id="I4LWN8"/>
<keyword evidence="5 7" id="KW-0233">DNA recombination</keyword>
<dbReference type="Pfam" id="PF02132">
    <property type="entry name" value="RecR_ZnF"/>
    <property type="match status" value="1"/>
</dbReference>
<dbReference type="PROSITE" id="PS50880">
    <property type="entry name" value="TOPRIM"/>
    <property type="match status" value="1"/>
</dbReference>
<gene>
    <name evidence="7 9" type="primary">recR</name>
    <name evidence="9" type="ORF">CGSMWGv55152_00885</name>
</gene>
<dbReference type="InterPro" id="IPR000093">
    <property type="entry name" value="DNA_Rcmb_RecR"/>
</dbReference>
<dbReference type="GO" id="GO:0006310">
    <property type="term" value="P:DNA recombination"/>
    <property type="evidence" value="ECO:0007669"/>
    <property type="project" value="UniProtKB-UniRule"/>
</dbReference>
<evidence type="ECO:0000256" key="1">
    <source>
        <dbReference type="ARBA" id="ARBA00022723"/>
    </source>
</evidence>
<sequence length="202" mass="22036">MHNVSSYDGAIGRVIDAFSKLPGIGPKGAQRIAFYILSSSDVQTQDLIDAISDLRENVRFCEICGNVCEQSPCVICQDPRRDHTKICVVEEPKDIMSIERTHEYAGVYHVLGGAINPMANVGPADLKITQLLERLKDAQVKEVILALDPNIEGEATVTYLARLLEPLDISITRLASGLPVGGDLEYADEITLGRAFAGRQEV</sequence>
<dbReference type="Gene3D" id="1.10.8.420">
    <property type="entry name" value="RecR Domain 1"/>
    <property type="match status" value="1"/>
</dbReference>
<dbReference type="Pfam" id="PF21175">
    <property type="entry name" value="RecR_C"/>
    <property type="match status" value="1"/>
</dbReference>
<name>I4LWN8_GARVA</name>
<dbReference type="Pfam" id="PF21176">
    <property type="entry name" value="RecR_HhH"/>
    <property type="match status" value="1"/>
</dbReference>
<dbReference type="InterPro" id="IPR015967">
    <property type="entry name" value="Rcmb_RecR_Znf"/>
</dbReference>
<evidence type="ECO:0000256" key="6">
    <source>
        <dbReference type="ARBA" id="ARBA00023204"/>
    </source>
</evidence>
<evidence type="ECO:0000256" key="7">
    <source>
        <dbReference type="HAMAP-Rule" id="MF_00017"/>
    </source>
</evidence>
<evidence type="ECO:0000256" key="3">
    <source>
        <dbReference type="ARBA" id="ARBA00022771"/>
    </source>
</evidence>
<dbReference type="SMART" id="SM00493">
    <property type="entry name" value="TOPRIM"/>
    <property type="match status" value="1"/>
</dbReference>
<dbReference type="HAMAP" id="MF_00017">
    <property type="entry name" value="RecR"/>
    <property type="match status" value="1"/>
</dbReference>
<comment type="function">
    <text evidence="7">May play a role in DNA repair. It seems to be involved in an RecBC-independent recombinational process of DNA repair. It may act with RecF and RecO.</text>
</comment>
<evidence type="ECO:0000256" key="5">
    <source>
        <dbReference type="ARBA" id="ARBA00023172"/>
    </source>
</evidence>
<dbReference type="InterPro" id="IPR034137">
    <property type="entry name" value="TOPRIM_RecR"/>
</dbReference>
<keyword evidence="3 7" id="KW-0863">Zinc-finger</keyword>
<dbReference type="GO" id="GO:0003677">
    <property type="term" value="F:DNA binding"/>
    <property type="evidence" value="ECO:0007669"/>
    <property type="project" value="UniProtKB-UniRule"/>
</dbReference>
<dbReference type="PROSITE" id="PS01300">
    <property type="entry name" value="RECR"/>
    <property type="match status" value="1"/>
</dbReference>
<keyword evidence="2 7" id="KW-0227">DNA damage</keyword>
<dbReference type="PATRIC" id="fig|698955.3.peg.173"/>
<organism evidence="9 10">
    <name type="scientific">Gardnerella vaginalis 55152</name>
    <dbReference type="NCBI Taxonomy" id="698955"/>
    <lineage>
        <taxon>Bacteria</taxon>
        <taxon>Bacillati</taxon>
        <taxon>Actinomycetota</taxon>
        <taxon>Actinomycetes</taxon>
        <taxon>Bifidobacteriales</taxon>
        <taxon>Bifidobacteriaceae</taxon>
        <taxon>Gardnerella</taxon>
    </lineage>
</organism>
<protein>
    <recommendedName>
        <fullName evidence="7">Recombination protein RecR</fullName>
    </recommendedName>
</protein>
<feature type="domain" description="Toprim" evidence="8">
    <location>
        <begin position="84"/>
        <end position="179"/>
    </location>
</feature>
<dbReference type="InterPro" id="IPR023627">
    <property type="entry name" value="Rcmb_RecR"/>
</dbReference>
<dbReference type="NCBIfam" id="TIGR00615">
    <property type="entry name" value="recR"/>
    <property type="match status" value="1"/>
</dbReference>
<dbReference type="Gene3D" id="6.10.250.240">
    <property type="match status" value="1"/>
</dbReference>
<accession>I4LWN8</accession>
<dbReference type="Proteomes" id="UP000005936">
    <property type="component" value="Unassembled WGS sequence"/>
</dbReference>
<dbReference type="CDD" id="cd01025">
    <property type="entry name" value="TOPRIM_recR"/>
    <property type="match status" value="1"/>
</dbReference>
<comment type="similarity">
    <text evidence="7">Belongs to the RecR family.</text>
</comment>
<comment type="caution">
    <text evidence="9">The sequence shown here is derived from an EMBL/GenBank/DDBJ whole genome shotgun (WGS) entry which is preliminary data.</text>
</comment>